<keyword evidence="3 5" id="KW-0732">Signal</keyword>
<dbReference type="PANTHER" id="PTHR30483:SF37">
    <property type="entry name" value="ABC TRANSPORTER SUBSTRATE-BINDING PROTEIN"/>
    <property type="match status" value="1"/>
</dbReference>
<keyword evidence="2" id="KW-0813">Transport</keyword>
<comment type="similarity">
    <text evidence="1">Belongs to the leucine-binding protein family.</text>
</comment>
<dbReference type="InterPro" id="IPR000709">
    <property type="entry name" value="Leu_Ile_Val-bd"/>
</dbReference>
<proteinExistence type="inferred from homology"/>
<dbReference type="CDD" id="cd06340">
    <property type="entry name" value="PBP1_ABC_ligand_binding-like"/>
    <property type="match status" value="1"/>
</dbReference>
<evidence type="ECO:0000256" key="3">
    <source>
        <dbReference type="ARBA" id="ARBA00022729"/>
    </source>
</evidence>
<dbReference type="InterPro" id="IPR028082">
    <property type="entry name" value="Peripla_BP_I"/>
</dbReference>
<protein>
    <submittedName>
        <fullName evidence="7">Putative Leu/Ile/Val-binding protein homolog 8</fullName>
    </submittedName>
</protein>
<dbReference type="AlphaFoldDB" id="A0A652ZZX8"/>
<dbReference type="Pfam" id="PF13458">
    <property type="entry name" value="Peripla_BP_6"/>
    <property type="match status" value="1"/>
</dbReference>
<evidence type="ECO:0000256" key="1">
    <source>
        <dbReference type="ARBA" id="ARBA00010062"/>
    </source>
</evidence>
<dbReference type="Gene3D" id="3.40.50.2300">
    <property type="match status" value="2"/>
</dbReference>
<sequence length="408" mass="43863">MRRKLRLATFFAMLVILAMPAIAQDVIKIGTIFPRSGANAMLGEQAFRGADLARRFVNEAGGVKGKQIQFVNADAPTPQAAVTEAERLISKEGAKVLIGSLTSGNALSIASVTERSGAILWETSGISDDVTNKGFTSVFRTCDAGSLRGQSAVMLAYDSIAALLGIPANGLRVAIIYENSSYGTSQYNGAMAEMKRRNMKFVFANGYLSSGTDQTSLVLQVKQAKPDVLIHVGYINDVQLIANGLRGYKAAPKVLIGGGAGYTDPQFQVGQQTFANGVIGIDMPSNIDPNLLKNEKDRAISKQFRDRYRAEYGESPSLAAEVVFLGSYVLLNNVLPAATDMSVESIKKAALSINVPETINGWAVRFDSATGQNIGATAVAYQWQEGQKQIVWPSNLKSADFKYLPLSW</sequence>
<dbReference type="GO" id="GO:0006865">
    <property type="term" value="P:amino acid transport"/>
    <property type="evidence" value="ECO:0007669"/>
    <property type="project" value="UniProtKB-KW"/>
</dbReference>
<feature type="chain" id="PRO_5025057903" evidence="5">
    <location>
        <begin position="24"/>
        <end position="408"/>
    </location>
</feature>
<dbReference type="InterPro" id="IPR051010">
    <property type="entry name" value="BCAA_transport"/>
</dbReference>
<gene>
    <name evidence="7" type="ORF">TRIP_E90033</name>
</gene>
<evidence type="ECO:0000313" key="7">
    <source>
        <dbReference type="EMBL" id="VBB41207.1"/>
    </source>
</evidence>
<accession>A0A652ZZX8</accession>
<dbReference type="PANTHER" id="PTHR30483">
    <property type="entry name" value="LEUCINE-SPECIFIC-BINDING PROTEIN"/>
    <property type="match status" value="1"/>
</dbReference>
<dbReference type="EMBL" id="UPXP01000038">
    <property type="protein sequence ID" value="VBB41207.1"/>
    <property type="molecule type" value="Genomic_DNA"/>
</dbReference>
<evidence type="ECO:0000256" key="2">
    <source>
        <dbReference type="ARBA" id="ARBA00022448"/>
    </source>
</evidence>
<evidence type="ECO:0000256" key="5">
    <source>
        <dbReference type="SAM" id="SignalP"/>
    </source>
</evidence>
<name>A0A652ZZX8_9SPIR</name>
<dbReference type="PRINTS" id="PR00337">
    <property type="entry name" value="LEUILEVALBP"/>
</dbReference>
<feature type="signal peptide" evidence="5">
    <location>
        <begin position="1"/>
        <end position="23"/>
    </location>
</feature>
<organism evidence="7">
    <name type="scientific">uncultured Spirochaetota bacterium</name>
    <dbReference type="NCBI Taxonomy" id="460511"/>
    <lineage>
        <taxon>Bacteria</taxon>
        <taxon>Pseudomonadati</taxon>
        <taxon>Spirochaetota</taxon>
        <taxon>environmental samples</taxon>
    </lineage>
</organism>
<evidence type="ECO:0000259" key="6">
    <source>
        <dbReference type="Pfam" id="PF13458"/>
    </source>
</evidence>
<reference evidence="7" key="1">
    <citation type="submission" date="2018-07" db="EMBL/GenBank/DDBJ databases">
        <authorList>
            <consortium name="Genoscope - CEA"/>
            <person name="William W."/>
        </authorList>
    </citation>
    <scope>NUCLEOTIDE SEQUENCE</scope>
    <source>
        <strain evidence="7">IK1</strain>
    </source>
</reference>
<dbReference type="InterPro" id="IPR028081">
    <property type="entry name" value="Leu-bd"/>
</dbReference>
<feature type="domain" description="Leucine-binding protein" evidence="6">
    <location>
        <begin position="27"/>
        <end position="384"/>
    </location>
</feature>
<evidence type="ECO:0000256" key="4">
    <source>
        <dbReference type="ARBA" id="ARBA00022970"/>
    </source>
</evidence>
<keyword evidence="4" id="KW-0029">Amino-acid transport</keyword>
<dbReference type="SUPFAM" id="SSF53822">
    <property type="entry name" value="Periplasmic binding protein-like I"/>
    <property type="match status" value="1"/>
</dbReference>